<dbReference type="EC" id="2.3.1.-" evidence="2"/>
<gene>
    <name evidence="2" type="ORF">QH948_08700</name>
</gene>
<dbReference type="Pfam" id="PF13527">
    <property type="entry name" value="Acetyltransf_9"/>
    <property type="match status" value="1"/>
</dbReference>
<dbReference type="Proteomes" id="UP001244136">
    <property type="component" value="Chromosome"/>
</dbReference>
<dbReference type="InterPro" id="IPR041380">
    <property type="entry name" value="Acetyltransf_17"/>
</dbReference>
<dbReference type="Gene3D" id="3.40.630.30">
    <property type="match status" value="2"/>
</dbReference>
<dbReference type="GO" id="GO:0016746">
    <property type="term" value="F:acyltransferase activity"/>
    <property type="evidence" value="ECO:0007669"/>
    <property type="project" value="UniProtKB-KW"/>
</dbReference>
<dbReference type="InterPro" id="IPR016181">
    <property type="entry name" value="Acyl_CoA_acyltransferase"/>
</dbReference>
<feature type="domain" description="N-acetyltransferase" evidence="1">
    <location>
        <begin position="1"/>
        <end position="170"/>
    </location>
</feature>
<dbReference type="Gene3D" id="3.30.1050.10">
    <property type="entry name" value="SCP2 sterol-binding domain"/>
    <property type="match status" value="1"/>
</dbReference>
<dbReference type="RefSeq" id="WP_281144051.1">
    <property type="nucleotide sequence ID" value="NZ_CP123967.1"/>
</dbReference>
<evidence type="ECO:0000313" key="3">
    <source>
        <dbReference type="Proteomes" id="UP001244136"/>
    </source>
</evidence>
<proteinExistence type="predicted"/>
<dbReference type="InterPro" id="IPR025559">
    <property type="entry name" value="Eis_dom"/>
</dbReference>
<keyword evidence="3" id="KW-1185">Reference proteome</keyword>
<protein>
    <submittedName>
        <fullName evidence="2">GNAT family N-acetyltransferase</fullName>
        <ecNumber evidence="2">2.3.1.-</ecNumber>
    </submittedName>
</protein>
<keyword evidence="2" id="KW-0808">Transferase</keyword>
<dbReference type="SUPFAM" id="SSF55718">
    <property type="entry name" value="SCP-like"/>
    <property type="match status" value="1"/>
</dbReference>
<dbReference type="PANTHER" id="PTHR37817">
    <property type="entry name" value="N-ACETYLTRANSFERASE EIS"/>
    <property type="match status" value="1"/>
</dbReference>
<dbReference type="EMBL" id="CP123967">
    <property type="protein sequence ID" value="WGT46241.1"/>
    <property type="molecule type" value="Genomic_DNA"/>
</dbReference>
<accession>A0ABY8PV29</accession>
<dbReference type="Pfam" id="PF13530">
    <property type="entry name" value="SCP2_2"/>
    <property type="match status" value="1"/>
</dbReference>
<name>A0ABY8PV29_9ACTN</name>
<reference evidence="2 3" key="1">
    <citation type="journal article" date="2008" name="Int. J. Syst. Evol. Microbiol.">
        <title>Tessaracoccus flavescens sp. nov., isolated from marine sediment.</title>
        <authorList>
            <person name="Lee D.W."/>
            <person name="Lee S.D."/>
        </authorList>
    </citation>
    <scope>NUCLEOTIDE SEQUENCE [LARGE SCALE GENOMIC DNA]</scope>
    <source>
        <strain evidence="2 3">T21</strain>
    </source>
</reference>
<dbReference type="SUPFAM" id="SSF55729">
    <property type="entry name" value="Acyl-CoA N-acyltransferases (Nat)"/>
    <property type="match status" value="1"/>
</dbReference>
<dbReference type="Pfam" id="PF17668">
    <property type="entry name" value="Acetyltransf_17"/>
    <property type="match status" value="1"/>
</dbReference>
<dbReference type="InterPro" id="IPR000182">
    <property type="entry name" value="GNAT_dom"/>
</dbReference>
<evidence type="ECO:0000259" key="1">
    <source>
        <dbReference type="PROSITE" id="PS51186"/>
    </source>
</evidence>
<dbReference type="PANTHER" id="PTHR37817:SF1">
    <property type="entry name" value="N-ACETYLTRANSFERASE EIS"/>
    <property type="match status" value="1"/>
</dbReference>
<dbReference type="InterPro" id="IPR051554">
    <property type="entry name" value="Acetyltransferase_Eis"/>
</dbReference>
<sequence length="430" mass="46027">MTSLLNEPYRLESLPLDTPDDDRRWAQFLDAIRSPLLAPRAGEAGLQVFRDHRRAGSARLRMVTAEGPGLEGRVPVAGFNSSDRVVNTGAAEMGVLAIETIGVRVSHRRRGLLTVLMVEALGEARERGLPLAALSASEAGIYGRFGFAPADSWRHVDVETRRVEFRPDADVASGTLEIVDPASVKDEIVKLFAAHRSRHRGSVSPGHGDVMVISGQWDASAQSPSTTLRHLAHFDAAGTLDGLATFTPRQLDDPPVTAEVGTVLAADPAVERALWRGLAGIDLIDVLSYDQPNADDSLDWSLVDRRAVKVTRSHDHMWLRILDLPTAAAGRSFAGAGAITLTVDDKLGFCAGSWLLEVADGRAVCTRAEPDDPAAPEVRVGVETLAGLWLGGTAPSTLIDAGRVSGDDEALGVFSTLFATTGQPRNLSWF</sequence>
<keyword evidence="2" id="KW-0012">Acyltransferase</keyword>
<evidence type="ECO:0000313" key="2">
    <source>
        <dbReference type="EMBL" id="WGT46241.1"/>
    </source>
</evidence>
<organism evidence="2 3">
    <name type="scientific">Tessaracoccus lacteus</name>
    <dbReference type="NCBI Taxonomy" id="3041766"/>
    <lineage>
        <taxon>Bacteria</taxon>
        <taxon>Bacillati</taxon>
        <taxon>Actinomycetota</taxon>
        <taxon>Actinomycetes</taxon>
        <taxon>Propionibacteriales</taxon>
        <taxon>Propionibacteriaceae</taxon>
        <taxon>Tessaracoccus</taxon>
    </lineage>
</organism>
<dbReference type="PROSITE" id="PS51186">
    <property type="entry name" value="GNAT"/>
    <property type="match status" value="1"/>
</dbReference>
<dbReference type="InterPro" id="IPR036527">
    <property type="entry name" value="SCP2_sterol-bd_dom_sf"/>
</dbReference>